<reference evidence="8 9" key="1">
    <citation type="journal article" date="2014" name="Genome Announc.">
        <title>Draft Genome Sequences of Three Strains of Bacteroides pyogenes Isolated from a Cat and Swine.</title>
        <authorList>
            <person name="Sakamoto M."/>
            <person name="Oshima K."/>
            <person name="Suda W."/>
            <person name="Kitamura K."/>
            <person name="Iida T."/>
            <person name="Hattori M."/>
            <person name="Ohkuma M."/>
        </authorList>
    </citation>
    <scope>NUCLEOTIDE SEQUENCE [LARGE SCALE GENOMIC DNA]</scope>
    <source>
        <strain evidence="8 9">JCM 6292</strain>
    </source>
</reference>
<dbReference type="PROSITE" id="PS51257">
    <property type="entry name" value="PROKAR_LIPOPROTEIN"/>
    <property type="match status" value="1"/>
</dbReference>
<dbReference type="Pfam" id="PF08842">
    <property type="entry name" value="Mfa2"/>
    <property type="match status" value="1"/>
</dbReference>
<evidence type="ECO:0000256" key="7">
    <source>
        <dbReference type="ARBA" id="ARBA00023288"/>
    </source>
</evidence>
<evidence type="ECO:0000256" key="2">
    <source>
        <dbReference type="ARBA" id="ARBA00007248"/>
    </source>
</evidence>
<comment type="subcellular location">
    <subcellularLocation>
        <location evidence="1">Cell outer membrane</location>
    </subcellularLocation>
</comment>
<organism evidence="8 9">
    <name type="scientific">Bacteroides pyogenes JCM 6292</name>
    <dbReference type="NCBI Taxonomy" id="1235809"/>
    <lineage>
        <taxon>Bacteria</taxon>
        <taxon>Pseudomonadati</taxon>
        <taxon>Bacteroidota</taxon>
        <taxon>Bacteroidia</taxon>
        <taxon>Bacteroidales</taxon>
        <taxon>Bacteroidaceae</taxon>
        <taxon>Bacteroides</taxon>
    </lineage>
</organism>
<dbReference type="Proteomes" id="UP000018861">
    <property type="component" value="Unassembled WGS sequence"/>
</dbReference>
<evidence type="ECO:0008006" key="10">
    <source>
        <dbReference type="Google" id="ProtNLM"/>
    </source>
</evidence>
<dbReference type="InterPro" id="IPR014941">
    <property type="entry name" value="FimB/Mfa2/Mfa3"/>
</dbReference>
<dbReference type="Gene3D" id="2.60.40.2100">
    <property type="match status" value="1"/>
</dbReference>
<keyword evidence="6" id="KW-0998">Cell outer membrane</keyword>
<dbReference type="EMBL" id="BAIQ01000031">
    <property type="protein sequence ID" value="GAE16293.1"/>
    <property type="molecule type" value="Genomic_DNA"/>
</dbReference>
<proteinExistence type="inferred from homology"/>
<keyword evidence="5" id="KW-0564">Palmitate</keyword>
<comment type="caution">
    <text evidence="8">The sequence shown here is derived from an EMBL/GenBank/DDBJ whole genome shotgun (WGS) entry which is preliminary data.</text>
</comment>
<evidence type="ECO:0000256" key="3">
    <source>
        <dbReference type="ARBA" id="ARBA00022729"/>
    </source>
</evidence>
<accession>W4PA78</accession>
<keyword evidence="4" id="KW-0472">Membrane</keyword>
<evidence type="ECO:0000256" key="4">
    <source>
        <dbReference type="ARBA" id="ARBA00023136"/>
    </source>
</evidence>
<keyword evidence="3" id="KW-0732">Signal</keyword>
<evidence type="ECO:0000313" key="9">
    <source>
        <dbReference type="Proteomes" id="UP000018861"/>
    </source>
</evidence>
<keyword evidence="7" id="KW-0449">Lipoprotein</keyword>
<evidence type="ECO:0000313" key="8">
    <source>
        <dbReference type="EMBL" id="GAE16293.1"/>
    </source>
</evidence>
<gene>
    <name evidence="8" type="ORF">JCM6292_2697</name>
</gene>
<protein>
    <recommendedName>
        <fullName evidence="10">FimB/Mfa2 family fimbrial subunit</fullName>
    </recommendedName>
</protein>
<dbReference type="GO" id="GO:0009279">
    <property type="term" value="C:cell outer membrane"/>
    <property type="evidence" value="ECO:0007669"/>
    <property type="project" value="UniProtKB-SubCell"/>
</dbReference>
<evidence type="ECO:0000256" key="6">
    <source>
        <dbReference type="ARBA" id="ARBA00023237"/>
    </source>
</evidence>
<sequence>MNLRNKILLAIFALGTIVGCDSLIYDDLKDCPQGVYVSFYSKTPCAEDSTYPVVESLKVFAFDKNGILAAEQEVQNPKLSKDYEMLIPLKEGDYTFIAWTGINAERYTVAKTEIGKTTLNEVLFEIKEVNKIANATPTPGFKIYMGTSEKVSLPAANEFGSVFEHTQINILEQTNRIQVSLVGIKNPERYDILVFSANGSMNFDGHITRNKEQLNYPGEVDATSTPKTLISKFNTLKLQTGYHNKLVVYDKHEKKNIFYADLIGSILLSKGDDHDTNIDLSCTHDFNIKLYVKDVCDCETYEFIACEVNLIKWDLHSYNIDLGDNF</sequence>
<evidence type="ECO:0000256" key="5">
    <source>
        <dbReference type="ARBA" id="ARBA00023139"/>
    </source>
</evidence>
<comment type="similarity">
    <text evidence="2">Belongs to the bacteroidetes fimbrillin superfamily. FimB/Mfa2 family.</text>
</comment>
<dbReference type="Gene3D" id="2.60.40.2090">
    <property type="match status" value="1"/>
</dbReference>
<evidence type="ECO:0000256" key="1">
    <source>
        <dbReference type="ARBA" id="ARBA00004442"/>
    </source>
</evidence>
<dbReference type="AlphaFoldDB" id="W4PA78"/>
<name>W4PA78_9BACE</name>